<dbReference type="InterPro" id="IPR047806">
    <property type="entry name" value="IHF_actinobact"/>
</dbReference>
<dbReference type="InterPro" id="IPR055201">
    <property type="entry name" value="IHF-like_H2TH"/>
</dbReference>
<evidence type="ECO:0000256" key="4">
    <source>
        <dbReference type="ARBA" id="ARBA00016296"/>
    </source>
</evidence>
<comment type="subcellular location">
    <subcellularLocation>
        <location evidence="11">Cytoplasm</location>
    </subcellularLocation>
</comment>
<evidence type="ECO:0000313" key="14">
    <source>
        <dbReference type="Proteomes" id="UP000033640"/>
    </source>
</evidence>
<evidence type="ECO:0000256" key="1">
    <source>
        <dbReference type="ARBA" id="ARBA00003531"/>
    </source>
</evidence>
<dbReference type="InterPro" id="IPR008144">
    <property type="entry name" value="Guanylate_kin-like_dom"/>
</dbReference>
<feature type="binding site" evidence="11">
    <location>
        <begin position="126"/>
        <end position="133"/>
    </location>
    <ligand>
        <name>ATP</name>
        <dbReference type="ChEBI" id="CHEBI:30616"/>
    </ligand>
</feature>
<sequence length="302" mass="33245">MAETRVVPEVDRAAAARKAVERRRARASLKRDLTTRVVAPQTVLRRAIADQDSVEGSMRITDFLLALPAIGAGKRDRVLEDLHISPVKRLGGLGARQRAVLEEWLDGRFPVLRPRGARSRLLVLAGPTAVGKGTVAAHIREHNPEIHLSVSATTRAPRPGEIDGVHYYFVDDAEFDRLIEQNELLEYAVVHNRSRYGTPRAPIDAALDAGKTVLLEIDLQGARQVRAAEPAATLIFLLPPSWDELVQRLVGRGTEEAEERARRLRTAKVELAAQNEFDHLIVNENVADAAAEVVELSSSSAR</sequence>
<dbReference type="RefSeq" id="WP_045280264.1">
    <property type="nucleotide sequence ID" value="NZ_JYIW01000026.1"/>
</dbReference>
<dbReference type="InterPro" id="IPR017665">
    <property type="entry name" value="Guanylate_kinase"/>
</dbReference>
<evidence type="ECO:0000256" key="10">
    <source>
        <dbReference type="ARBA" id="ARBA00048594"/>
    </source>
</evidence>
<accession>A0A0F0L428</accession>
<dbReference type="PANTHER" id="PTHR23117">
    <property type="entry name" value="GUANYLATE KINASE-RELATED"/>
    <property type="match status" value="1"/>
</dbReference>
<dbReference type="GO" id="GO:0004385">
    <property type="term" value="F:GMP kinase activity"/>
    <property type="evidence" value="ECO:0007669"/>
    <property type="project" value="UniProtKB-UniRule"/>
</dbReference>
<organism evidence="13 14">
    <name type="scientific">Microbacterium oxydans</name>
    <dbReference type="NCBI Taxonomy" id="82380"/>
    <lineage>
        <taxon>Bacteria</taxon>
        <taxon>Bacillati</taxon>
        <taxon>Actinomycetota</taxon>
        <taxon>Actinomycetes</taxon>
        <taxon>Micrococcales</taxon>
        <taxon>Microbacteriaceae</taxon>
        <taxon>Microbacterium</taxon>
    </lineage>
</organism>
<dbReference type="FunFam" id="3.30.63.10:FF:000002">
    <property type="entry name" value="Guanylate kinase 1"/>
    <property type="match status" value="1"/>
</dbReference>
<comment type="similarity">
    <text evidence="2 11">Belongs to the guanylate kinase family.</text>
</comment>
<dbReference type="AlphaFoldDB" id="A0A0F0L428"/>
<dbReference type="PROSITE" id="PS50052">
    <property type="entry name" value="GUANYLATE_KINASE_2"/>
    <property type="match status" value="1"/>
</dbReference>
<name>A0A0F0L428_9MICO</name>
<evidence type="ECO:0000256" key="9">
    <source>
        <dbReference type="ARBA" id="ARBA00030128"/>
    </source>
</evidence>
<dbReference type="PROSITE" id="PS00856">
    <property type="entry name" value="GUANYLATE_KINASE_1"/>
    <property type="match status" value="1"/>
</dbReference>
<dbReference type="InterPro" id="IPR027417">
    <property type="entry name" value="P-loop_NTPase"/>
</dbReference>
<comment type="catalytic activity">
    <reaction evidence="10 11">
        <text>GMP + ATP = GDP + ADP</text>
        <dbReference type="Rhea" id="RHEA:20780"/>
        <dbReference type="ChEBI" id="CHEBI:30616"/>
        <dbReference type="ChEBI" id="CHEBI:58115"/>
        <dbReference type="ChEBI" id="CHEBI:58189"/>
        <dbReference type="ChEBI" id="CHEBI:456216"/>
        <dbReference type="EC" id="2.7.4.8"/>
    </reaction>
</comment>
<dbReference type="Gene3D" id="3.30.63.10">
    <property type="entry name" value="Guanylate Kinase phosphate binding domain"/>
    <property type="match status" value="1"/>
</dbReference>
<evidence type="ECO:0000256" key="8">
    <source>
        <dbReference type="ARBA" id="ARBA00022840"/>
    </source>
</evidence>
<dbReference type="NCBIfam" id="TIGR03263">
    <property type="entry name" value="guanyl_kin"/>
    <property type="match status" value="1"/>
</dbReference>
<dbReference type="Pfam" id="PF22525">
    <property type="entry name" value="H2TH_5"/>
    <property type="match status" value="1"/>
</dbReference>
<keyword evidence="11" id="KW-0963">Cytoplasm</keyword>
<comment type="caution">
    <text evidence="13">The sequence shown here is derived from an EMBL/GenBank/DDBJ whole genome shotgun (WGS) entry which is preliminary data.</text>
</comment>
<comment type="function">
    <text evidence="1 11">Essential for recycling GMP and indirectly, cGMP.</text>
</comment>
<proteinExistence type="inferred from homology"/>
<evidence type="ECO:0000259" key="12">
    <source>
        <dbReference type="PROSITE" id="PS50052"/>
    </source>
</evidence>
<gene>
    <name evidence="11 13" type="primary">gmk</name>
    <name evidence="13" type="ORF">RS83_02982</name>
</gene>
<dbReference type="HAMAP" id="MF_00328">
    <property type="entry name" value="Guanylate_kinase"/>
    <property type="match status" value="1"/>
</dbReference>
<dbReference type="OrthoDB" id="9808150at2"/>
<dbReference type="InterPro" id="IPR008145">
    <property type="entry name" value="GK/Ca_channel_bsu"/>
</dbReference>
<dbReference type="EMBL" id="JYIW01000026">
    <property type="protein sequence ID" value="KJL27922.1"/>
    <property type="molecule type" value="Genomic_DNA"/>
</dbReference>
<dbReference type="PANTHER" id="PTHR23117:SF13">
    <property type="entry name" value="GUANYLATE KINASE"/>
    <property type="match status" value="1"/>
</dbReference>
<dbReference type="Gene3D" id="3.40.50.300">
    <property type="entry name" value="P-loop containing nucleotide triphosphate hydrolases"/>
    <property type="match status" value="1"/>
</dbReference>
<feature type="domain" description="Guanylate kinase-like" evidence="12">
    <location>
        <begin position="119"/>
        <end position="298"/>
    </location>
</feature>
<evidence type="ECO:0000256" key="6">
    <source>
        <dbReference type="ARBA" id="ARBA00022741"/>
    </source>
</evidence>
<evidence type="ECO:0000256" key="3">
    <source>
        <dbReference type="ARBA" id="ARBA00012961"/>
    </source>
</evidence>
<dbReference type="SUPFAM" id="SSF52540">
    <property type="entry name" value="P-loop containing nucleoside triphosphate hydrolases"/>
    <property type="match status" value="1"/>
</dbReference>
<dbReference type="CDD" id="cd00071">
    <property type="entry name" value="GMPK"/>
    <property type="match status" value="1"/>
</dbReference>
<dbReference type="GO" id="GO:0005524">
    <property type="term" value="F:ATP binding"/>
    <property type="evidence" value="ECO:0007669"/>
    <property type="project" value="UniProtKB-UniRule"/>
</dbReference>
<evidence type="ECO:0000256" key="5">
    <source>
        <dbReference type="ARBA" id="ARBA00022679"/>
    </source>
</evidence>
<dbReference type="Gene3D" id="1.10.8.50">
    <property type="match status" value="1"/>
</dbReference>
<keyword evidence="6 11" id="KW-0547">Nucleotide-binding</keyword>
<evidence type="ECO:0000256" key="7">
    <source>
        <dbReference type="ARBA" id="ARBA00022777"/>
    </source>
</evidence>
<dbReference type="Pfam" id="PF00625">
    <property type="entry name" value="Guanylate_kin"/>
    <property type="match status" value="1"/>
</dbReference>
<reference evidence="13 14" key="1">
    <citation type="submission" date="2015-02" db="EMBL/GenBank/DDBJ databases">
        <title>Draft genome sequences of ten Microbacterium spp. with emphasis on heavy metal contaminated environments.</title>
        <authorList>
            <person name="Corretto E."/>
        </authorList>
    </citation>
    <scope>NUCLEOTIDE SEQUENCE [LARGE SCALE GENOMIC DNA]</scope>
    <source>
        <strain evidence="13 14">BEL4b</strain>
    </source>
</reference>
<evidence type="ECO:0000256" key="2">
    <source>
        <dbReference type="ARBA" id="ARBA00005790"/>
    </source>
</evidence>
<dbReference type="SMART" id="SM00072">
    <property type="entry name" value="GuKc"/>
    <property type="match status" value="1"/>
</dbReference>
<dbReference type="NCBIfam" id="NF041260">
    <property type="entry name" value="actino_IHF"/>
    <property type="match status" value="1"/>
</dbReference>
<evidence type="ECO:0000256" key="11">
    <source>
        <dbReference type="HAMAP-Rule" id="MF_00328"/>
    </source>
</evidence>
<keyword evidence="8 11" id="KW-0067">ATP-binding</keyword>
<dbReference type="EC" id="2.7.4.8" evidence="3 11"/>
<keyword evidence="7 11" id="KW-0418">Kinase</keyword>
<protein>
    <recommendedName>
        <fullName evidence="4 11">Guanylate kinase</fullName>
        <ecNumber evidence="3 11">2.7.4.8</ecNumber>
    </recommendedName>
    <alternativeName>
        <fullName evidence="9 11">GMP kinase</fullName>
    </alternativeName>
</protein>
<keyword evidence="5 11" id="KW-0808">Transferase</keyword>
<dbReference type="Proteomes" id="UP000033640">
    <property type="component" value="Unassembled WGS sequence"/>
</dbReference>
<dbReference type="PATRIC" id="fig|82380.11.peg.3018"/>
<evidence type="ECO:0000313" key="13">
    <source>
        <dbReference type="EMBL" id="KJL27922.1"/>
    </source>
</evidence>
<dbReference type="InterPro" id="IPR020590">
    <property type="entry name" value="Guanylate_kinase_CS"/>
</dbReference>
<dbReference type="GO" id="GO:0005829">
    <property type="term" value="C:cytosol"/>
    <property type="evidence" value="ECO:0007669"/>
    <property type="project" value="TreeGrafter"/>
</dbReference>